<feature type="region of interest" description="Disordered" evidence="1">
    <location>
        <begin position="859"/>
        <end position="886"/>
    </location>
</feature>
<protein>
    <recommendedName>
        <fullName evidence="4">CxC2-like cysteine cluster KDZ transposase-associated domain-containing protein</fullName>
    </recommendedName>
</protein>
<reference evidence="2 3" key="1">
    <citation type="submission" date="2024-01" db="EMBL/GenBank/DDBJ databases">
        <title>A draft genome for a cacao thread blight-causing isolate of Paramarasmius palmivorus.</title>
        <authorList>
            <person name="Baruah I.K."/>
            <person name="Bukari Y."/>
            <person name="Amoako-Attah I."/>
            <person name="Meinhardt L.W."/>
            <person name="Bailey B.A."/>
            <person name="Cohen S.P."/>
        </authorList>
    </citation>
    <scope>NUCLEOTIDE SEQUENCE [LARGE SCALE GENOMIC DNA]</scope>
    <source>
        <strain evidence="2 3">GH-12</strain>
    </source>
</reference>
<evidence type="ECO:0000313" key="3">
    <source>
        <dbReference type="Proteomes" id="UP001383192"/>
    </source>
</evidence>
<evidence type="ECO:0008006" key="4">
    <source>
        <dbReference type="Google" id="ProtNLM"/>
    </source>
</evidence>
<feature type="compositionally biased region" description="Polar residues" evidence="1">
    <location>
        <begin position="92"/>
        <end position="105"/>
    </location>
</feature>
<name>A0AAW0AUN1_9AGAR</name>
<feature type="compositionally biased region" description="Acidic residues" evidence="1">
    <location>
        <begin position="1022"/>
        <end position="1034"/>
    </location>
</feature>
<evidence type="ECO:0000256" key="1">
    <source>
        <dbReference type="SAM" id="MobiDB-lite"/>
    </source>
</evidence>
<comment type="caution">
    <text evidence="2">The sequence shown here is derived from an EMBL/GenBank/DDBJ whole genome shotgun (WGS) entry which is preliminary data.</text>
</comment>
<feature type="region of interest" description="Disordered" evidence="1">
    <location>
        <begin position="1"/>
        <end position="68"/>
    </location>
</feature>
<sequence length="1051" mass="119159">MSKRSRSKRPAISQYSAADFSSSSSESDNELQHVPKRSKDQKQRAFTSRISQDRRRIITKPISMGEPTPIKHALVDSVTPMVVDEAGPSNIFEQSESIVDSDTCNSSGSDSDREGSSDSEEDGSSSDSVPSAEEEAADVPWAGFNAALGLDTGDHGKQRTKKEQYLDEWLSVRGEYLRMLMIAECRGAGQHKFCHRCNRKDRVPRYRCRDCFSMELLCKECTLEGHRDRPLDVIENRYDSFRRAVREWRHLKSLKRGGRGNDGSRTIEETKPGELAVQCPACPHPGINLPSGWAQTEKKDRFIYTLFLAVDACFRLKRKTVSNEVLDPGFGTGWSYMVPDQPYRQYLKEMTSATEMSTCSGLAALDHANSRNARGTYATSGVGLGCCARHEFIQPNGVGDLQKGERYCNIDWILASILGHHDCKLKTCLSYDICCQYCKRFIERLMQLPEEKRPKEIPEFQFVIPKLHVYGHTTACQLYFSLNYALGVGRTDGEGVERNWAGQGPIATSTTEMGPGSRHDTLDDHWGYWNWQKLVGLGSLLLKRLKLAMEWADRQERFYKAHAANQAAHIPEWQRMVEEFEADSSKPNPYELPKEGITIHQVRAELGAEELTQTPHISLENAPAGPVKSAATFLLLALEVEERQRQIREIVGLKNRGSTARQTADIVDKRLQLRRLIARFEAQQVHFMPIVSSLRLSAALESTAHIEVEDLSLFLPSSLTPQQLGTCPRADLATIELRFRDAQCSEALEDLRNQLLIKTRLRTYISAQARHQNELRKSSELLQQNESKIRLHSKRYQAAWGAYRCLHTGKMPWRKLKQSHIRCMEDPEDPAVGVARKKLGKQSRSTGQLRAEEISLGAWDRQESEEGEESEDDLAEDKEEVSELTERQWKKKRDKLAAQTGEGFRKTSWIWLAGDRVGHVSDEALYNGLRVEWAKTYARLRRWREEVSLVKEEMRRTLVSLEWFASCWDRRSSCSGLSGIHGEGPAAYAYRQAAMYRSLAASFEKMWKQTANSGAATNRGLEEEEGDSEVIVEENDGHGDDSEYFASEYEA</sequence>
<evidence type="ECO:0000313" key="2">
    <source>
        <dbReference type="EMBL" id="KAK7017025.1"/>
    </source>
</evidence>
<accession>A0AAW0AUN1</accession>
<organism evidence="2 3">
    <name type="scientific">Paramarasmius palmivorus</name>
    <dbReference type="NCBI Taxonomy" id="297713"/>
    <lineage>
        <taxon>Eukaryota</taxon>
        <taxon>Fungi</taxon>
        <taxon>Dikarya</taxon>
        <taxon>Basidiomycota</taxon>
        <taxon>Agaricomycotina</taxon>
        <taxon>Agaricomycetes</taxon>
        <taxon>Agaricomycetidae</taxon>
        <taxon>Agaricales</taxon>
        <taxon>Marasmiineae</taxon>
        <taxon>Marasmiaceae</taxon>
        <taxon>Paramarasmius</taxon>
    </lineage>
</organism>
<dbReference type="AlphaFoldDB" id="A0AAW0AUN1"/>
<proteinExistence type="predicted"/>
<dbReference type="InterPro" id="IPR040521">
    <property type="entry name" value="KDZ"/>
</dbReference>
<gene>
    <name evidence="2" type="ORF">VNI00_018752</name>
</gene>
<dbReference type="PANTHER" id="PTHR33096:SF1">
    <property type="entry name" value="CXC1-LIKE CYSTEINE CLUSTER ASSOCIATED WITH KDZ TRANSPOSASES DOMAIN-CONTAINING PROTEIN"/>
    <property type="match status" value="1"/>
</dbReference>
<dbReference type="Proteomes" id="UP001383192">
    <property type="component" value="Unassembled WGS sequence"/>
</dbReference>
<dbReference type="CDD" id="cd19757">
    <property type="entry name" value="Bbox1"/>
    <property type="match status" value="1"/>
</dbReference>
<feature type="region of interest" description="Disordered" evidence="1">
    <location>
        <begin position="1014"/>
        <end position="1051"/>
    </location>
</feature>
<dbReference type="PANTHER" id="PTHR33096">
    <property type="entry name" value="CXC2 DOMAIN-CONTAINING PROTEIN"/>
    <property type="match status" value="1"/>
</dbReference>
<keyword evidence="3" id="KW-1185">Reference proteome</keyword>
<feature type="compositionally biased region" description="Low complexity" evidence="1">
    <location>
        <begin position="13"/>
        <end position="26"/>
    </location>
</feature>
<feature type="region of interest" description="Disordered" evidence="1">
    <location>
        <begin position="92"/>
        <end position="136"/>
    </location>
</feature>
<dbReference type="EMBL" id="JAYKXP010000267">
    <property type="protein sequence ID" value="KAK7017025.1"/>
    <property type="molecule type" value="Genomic_DNA"/>
</dbReference>
<dbReference type="Pfam" id="PF18758">
    <property type="entry name" value="KDZ"/>
    <property type="match status" value="1"/>
</dbReference>
<feature type="compositionally biased region" description="Basic and acidic residues" evidence="1">
    <location>
        <begin position="30"/>
        <end position="43"/>
    </location>
</feature>
<feature type="compositionally biased region" description="Acidic residues" evidence="1">
    <location>
        <begin position="863"/>
        <end position="883"/>
    </location>
</feature>